<dbReference type="AlphaFoldDB" id="A0AA88TE97"/>
<comment type="caution">
    <text evidence="1">The sequence shown here is derived from an EMBL/GenBank/DDBJ whole genome shotgun (WGS) entry which is preliminary data.</text>
</comment>
<evidence type="ECO:0000313" key="2">
    <source>
        <dbReference type="Proteomes" id="UP001187343"/>
    </source>
</evidence>
<keyword evidence="2" id="KW-1185">Reference proteome</keyword>
<dbReference type="Proteomes" id="UP001187343">
    <property type="component" value="Unassembled WGS sequence"/>
</dbReference>
<organism evidence="1 2">
    <name type="scientific">Cirrhinus molitorella</name>
    <name type="common">mud carp</name>
    <dbReference type="NCBI Taxonomy" id="172907"/>
    <lineage>
        <taxon>Eukaryota</taxon>
        <taxon>Metazoa</taxon>
        <taxon>Chordata</taxon>
        <taxon>Craniata</taxon>
        <taxon>Vertebrata</taxon>
        <taxon>Euteleostomi</taxon>
        <taxon>Actinopterygii</taxon>
        <taxon>Neopterygii</taxon>
        <taxon>Teleostei</taxon>
        <taxon>Ostariophysi</taxon>
        <taxon>Cypriniformes</taxon>
        <taxon>Cyprinidae</taxon>
        <taxon>Labeoninae</taxon>
        <taxon>Labeonini</taxon>
        <taxon>Cirrhinus</taxon>
    </lineage>
</organism>
<protein>
    <submittedName>
        <fullName evidence="1">Uncharacterized protein</fullName>
    </submittedName>
</protein>
<sequence>MLRARLAQHKFTPHKTRFSLSAGSQQQAFTCLGRTLDITTAKAYSLPASAQPFTVPQGLGEAYPSDATSLLLDAVKASRPHTFPFRPTVGETQPSDATSLVLPLDTFQAQGQTPHLFPPPGKAYPFKALNPDLPSDTTSLGFPSDVGESSPGRVPSLVICKRGLSI</sequence>
<name>A0AA88TE97_9TELE</name>
<dbReference type="EMBL" id="JAUYZG010000020">
    <property type="protein sequence ID" value="KAK2876649.1"/>
    <property type="molecule type" value="Genomic_DNA"/>
</dbReference>
<reference evidence="1" key="1">
    <citation type="submission" date="2023-08" db="EMBL/GenBank/DDBJ databases">
        <title>Chromosome-level Genome Assembly of mud carp (Cirrhinus molitorella).</title>
        <authorList>
            <person name="Liu H."/>
        </authorList>
    </citation>
    <scope>NUCLEOTIDE SEQUENCE</scope>
    <source>
        <strain evidence="1">Prfri</strain>
        <tissue evidence="1">Muscle</tissue>
    </source>
</reference>
<proteinExistence type="predicted"/>
<evidence type="ECO:0000313" key="1">
    <source>
        <dbReference type="EMBL" id="KAK2876649.1"/>
    </source>
</evidence>
<gene>
    <name evidence="1" type="ORF">Q8A67_020745</name>
</gene>
<accession>A0AA88TE97</accession>